<dbReference type="Pfam" id="PF01294">
    <property type="entry name" value="Ribosomal_L13e"/>
    <property type="match status" value="1"/>
</dbReference>
<reference evidence="6" key="3">
    <citation type="submission" date="2021-06" db="EMBL/GenBank/DDBJ databases">
        <title>Chromosome-level genome assembly for S. haematobium.</title>
        <authorList>
            <person name="Stroehlein A.J."/>
        </authorList>
    </citation>
    <scope>NUCLEOTIDE SEQUENCE</scope>
</reference>
<feature type="region of interest" description="Disordered" evidence="5">
    <location>
        <begin position="28"/>
        <end position="51"/>
    </location>
</feature>
<proteinExistence type="inferred from homology"/>
<dbReference type="GO" id="GO:0003735">
    <property type="term" value="F:structural constituent of ribosome"/>
    <property type="evidence" value="ECO:0007669"/>
    <property type="project" value="InterPro"/>
</dbReference>
<comment type="similarity">
    <text evidence="1 4">Belongs to the eukaryotic ribosomal protein eL13 family.</text>
</comment>
<keyword evidence="3 4" id="KW-0687">Ribonucleoprotein</keyword>
<dbReference type="GO" id="GO:0022625">
    <property type="term" value="C:cytosolic large ribosomal subunit"/>
    <property type="evidence" value="ECO:0007669"/>
    <property type="project" value="TreeGrafter"/>
</dbReference>
<reference evidence="6" key="1">
    <citation type="journal article" date="2012" name="Nat. Genet.">
        <title>Whole-genome sequence of Schistosoma haematobium.</title>
        <authorList>
            <person name="Young N.D."/>
            <person name="Jex A.R."/>
            <person name="Li B."/>
            <person name="Liu S."/>
            <person name="Yang L."/>
            <person name="Xiong Z."/>
            <person name="Li Y."/>
            <person name="Cantacessi C."/>
            <person name="Hall R.S."/>
            <person name="Xu X."/>
            <person name="Chen F."/>
            <person name="Wu X."/>
            <person name="Zerlotini A."/>
            <person name="Oliveira G."/>
            <person name="Hofmann A."/>
            <person name="Zhang G."/>
            <person name="Fang X."/>
            <person name="Kang Y."/>
            <person name="Campbell B.E."/>
            <person name="Loukas A."/>
            <person name="Ranganathan S."/>
            <person name="Rollinson D."/>
            <person name="Rinaldi G."/>
            <person name="Brindley P.J."/>
            <person name="Yang H."/>
            <person name="Wang J."/>
            <person name="Wang J."/>
            <person name="Gasser R.B."/>
        </authorList>
    </citation>
    <scope>NUCLEOTIDE SEQUENCE</scope>
</reference>
<dbReference type="PANTHER" id="PTHR11722:SF0">
    <property type="entry name" value="LARGE RIBOSOMAL SUBUNIT PROTEIN EL13"/>
    <property type="match status" value="1"/>
</dbReference>
<evidence type="ECO:0000256" key="2">
    <source>
        <dbReference type="ARBA" id="ARBA00022980"/>
    </source>
</evidence>
<evidence type="ECO:0000256" key="4">
    <source>
        <dbReference type="RuleBase" id="RU000572"/>
    </source>
</evidence>
<dbReference type="Proteomes" id="UP000471633">
    <property type="component" value="Unassembled WGS sequence"/>
</dbReference>
<evidence type="ECO:0000256" key="5">
    <source>
        <dbReference type="SAM" id="MobiDB-lite"/>
    </source>
</evidence>
<reference evidence="6" key="4">
    <citation type="journal article" date="2022" name="PLoS Pathog.">
        <title>Chromosome-level genome of Schistosoma haematobium underpins genome-wide explorations of molecular variation.</title>
        <authorList>
            <person name="Stroehlein A.J."/>
            <person name="Korhonen P.K."/>
            <person name="Lee V.V."/>
            <person name="Ralph S.A."/>
            <person name="Mentink-Kane M."/>
            <person name="You H."/>
            <person name="McManus D.P."/>
            <person name="Tchuente L.T."/>
            <person name="Stothard J.R."/>
            <person name="Kaur P."/>
            <person name="Dudchenko O."/>
            <person name="Aiden E.L."/>
            <person name="Yang B."/>
            <person name="Yang H."/>
            <person name="Emery A.M."/>
            <person name="Webster B.L."/>
            <person name="Brindley P.J."/>
            <person name="Rollinson D."/>
            <person name="Chang B.C.H."/>
            <person name="Gasser R.B."/>
            <person name="Young N.D."/>
        </authorList>
    </citation>
    <scope>NUCLEOTIDE SEQUENCE</scope>
</reference>
<dbReference type="GO" id="GO:0006412">
    <property type="term" value="P:translation"/>
    <property type="evidence" value="ECO:0007669"/>
    <property type="project" value="InterPro"/>
</dbReference>
<keyword evidence="2 4" id="KW-0689">Ribosomal protein</keyword>
<dbReference type="AlphaFoldDB" id="A0A922LTP1"/>
<dbReference type="CTD" id="24593081"/>
<reference evidence="6" key="2">
    <citation type="journal article" date="2019" name="Gigascience">
        <title>High-quality Schistosoma haematobium genome achieved by single-molecule and long-range sequencing.</title>
        <authorList>
            <person name="Stroehlein A.J."/>
            <person name="Korhonen P.K."/>
            <person name="Chong T.M."/>
            <person name="Lim Y.L."/>
            <person name="Chan K.G."/>
            <person name="Webster B."/>
            <person name="Rollinson D."/>
            <person name="Brindley P.J."/>
            <person name="Gasser R.B."/>
            <person name="Young N.D."/>
        </authorList>
    </citation>
    <scope>NUCLEOTIDE SEQUENCE</scope>
</reference>
<organism evidence="6 7">
    <name type="scientific">Schistosoma haematobium</name>
    <name type="common">Blood fluke</name>
    <dbReference type="NCBI Taxonomy" id="6185"/>
    <lineage>
        <taxon>Eukaryota</taxon>
        <taxon>Metazoa</taxon>
        <taxon>Spiralia</taxon>
        <taxon>Lophotrochozoa</taxon>
        <taxon>Platyhelminthes</taxon>
        <taxon>Trematoda</taxon>
        <taxon>Digenea</taxon>
        <taxon>Strigeidida</taxon>
        <taxon>Schistosomatoidea</taxon>
        <taxon>Schistosomatidae</taxon>
        <taxon>Schistosoma</taxon>
    </lineage>
</organism>
<accession>A0A922LTP1</accession>
<evidence type="ECO:0000256" key="1">
    <source>
        <dbReference type="ARBA" id="ARBA00005640"/>
    </source>
</evidence>
<feature type="compositionally biased region" description="Basic residues" evidence="5">
    <location>
        <begin position="31"/>
        <end position="42"/>
    </location>
</feature>
<dbReference type="EMBL" id="AMPZ03000001">
    <property type="protein sequence ID" value="KAH9593740.1"/>
    <property type="molecule type" value="Genomic_DNA"/>
</dbReference>
<dbReference type="PANTHER" id="PTHR11722">
    <property type="entry name" value="60S RIBOSOMAL PROTEIN L13"/>
    <property type="match status" value="1"/>
</dbReference>
<dbReference type="PROSITE" id="PS01104">
    <property type="entry name" value="RIBOSOMAL_L13E"/>
    <property type="match status" value="1"/>
</dbReference>
<dbReference type="HAMAP" id="MF_00499">
    <property type="entry name" value="Ribosomal_eL13"/>
    <property type="match status" value="1"/>
</dbReference>
<dbReference type="InterPro" id="IPR018256">
    <property type="entry name" value="Ribosomal_eL13_CS"/>
</dbReference>
<protein>
    <recommendedName>
        <fullName evidence="4">60S ribosomal protein L13</fullName>
    </recommendedName>
</protein>
<evidence type="ECO:0000313" key="7">
    <source>
        <dbReference type="Proteomes" id="UP000471633"/>
    </source>
</evidence>
<evidence type="ECO:0000313" key="6">
    <source>
        <dbReference type="EMBL" id="KAH9593740.1"/>
    </source>
</evidence>
<comment type="caution">
    <text evidence="6">The sequence shown here is derived from an EMBL/GenBank/DDBJ whole genome shotgun (WGS) entry which is preliminary data.</text>
</comment>
<dbReference type="RefSeq" id="XP_051073016.1">
    <property type="nucleotide sequence ID" value="XM_051218299.1"/>
</dbReference>
<dbReference type="GO" id="GO:0003723">
    <property type="term" value="F:RNA binding"/>
    <property type="evidence" value="ECO:0007669"/>
    <property type="project" value="TreeGrafter"/>
</dbReference>
<evidence type="ECO:0000256" key="3">
    <source>
        <dbReference type="ARBA" id="ARBA00023274"/>
    </source>
</evidence>
<dbReference type="InterPro" id="IPR001380">
    <property type="entry name" value="Ribosomal_eL13"/>
</dbReference>
<name>A0A922LTP1_SCHHA</name>
<dbReference type="GeneID" id="24593081"/>
<sequence>MVHGNDVLHHNHFRKKWQFMVKTWFNQPARKERRRQARKAKAQRIAPRPASGPLRPIVNCPTFRYNMKVRSGRGFSLQEVRAAGLNPKFARTIGIAVDHRRRNVSVEGLQRNVARLKAYKAKLILFPLNPAKPQAMDAKVCLLDFVLF</sequence>
<keyword evidence="7" id="KW-1185">Reference proteome</keyword>
<gene>
    <name evidence="6" type="primary">RPL13_1</name>
    <name evidence="6" type="ORF">MS3_00009887</name>
</gene>